<dbReference type="AlphaFoldDB" id="A0A0N0VHE5"/>
<dbReference type="Proteomes" id="UP000037923">
    <property type="component" value="Unassembled WGS sequence"/>
</dbReference>
<dbReference type="GO" id="GO:0016925">
    <property type="term" value="P:protein sumoylation"/>
    <property type="evidence" value="ECO:0007669"/>
    <property type="project" value="TreeGrafter"/>
</dbReference>
<dbReference type="GO" id="GO:0019948">
    <property type="term" value="F:SUMO activating enzyme activity"/>
    <property type="evidence" value="ECO:0007669"/>
    <property type="project" value="TreeGrafter"/>
</dbReference>
<dbReference type="EMBL" id="LGTL01000002">
    <property type="protein sequence ID" value="KPA85535.1"/>
    <property type="molecule type" value="Genomic_DNA"/>
</dbReference>
<dbReference type="RefSeq" id="XP_015663974.1">
    <property type="nucleotide sequence ID" value="XM_015798454.1"/>
</dbReference>
<name>A0A0N0VHE5_LEPPY</name>
<protein>
    <submittedName>
        <fullName evidence="2">Putative ubiquitin activating enzyme</fullName>
    </submittedName>
</protein>
<dbReference type="PANTHER" id="PTHR10953">
    <property type="entry name" value="UBIQUITIN-ACTIVATING ENZYME E1"/>
    <property type="match status" value="1"/>
</dbReference>
<dbReference type="Pfam" id="PF00899">
    <property type="entry name" value="ThiF"/>
    <property type="match status" value="1"/>
</dbReference>
<dbReference type="Gene3D" id="3.40.50.720">
    <property type="entry name" value="NAD(P)-binding Rossmann-like Domain"/>
    <property type="match status" value="1"/>
</dbReference>
<feature type="domain" description="THIF-type NAD/FAD binding fold" evidence="1">
    <location>
        <begin position="9"/>
        <end position="108"/>
    </location>
</feature>
<dbReference type="GO" id="GO:0031510">
    <property type="term" value="C:SUMO activating enzyme complex"/>
    <property type="evidence" value="ECO:0007669"/>
    <property type="project" value="TreeGrafter"/>
</dbReference>
<accession>A0A0N0VHE5</accession>
<sequence length="286" mass="30332">MADAEAVRYDRQIRLWGKSMQQQLMHTNVVFDGIAGVAAEAAKNLVLAGVGGVAVADAAELDEVDAEENYLMQGEPGSTRAARAIRSLRRLNPYVRVCGSAAELQQANTLVRVVFIASLDEGSACVEAAAASPPALLVLHATLANTVVAFVLYRKLTTSCALAEQWRRLVADPPLLSEKPAAYQRVILSLYLHNGEAARLPFAEAAAAAYEWMDALQLQQLCAADVEAALRGSASVAGAVCATVAGACVAQHLIRQMGSPRAETDEQAHRWLACATGTEVECLTGM</sequence>
<dbReference type="OMA" id="CGAEVEC"/>
<dbReference type="VEuPathDB" id="TriTrypDB:LpyrH10_02_7800"/>
<evidence type="ECO:0000259" key="1">
    <source>
        <dbReference type="Pfam" id="PF00899"/>
    </source>
</evidence>
<dbReference type="EMBL" id="LGTL01000002">
    <property type="protein sequence ID" value="KPA85534.1"/>
    <property type="molecule type" value="Genomic_DNA"/>
</dbReference>
<dbReference type="InterPro" id="IPR045886">
    <property type="entry name" value="ThiF/MoeB/HesA"/>
</dbReference>
<gene>
    <name evidence="2" type="ORF">ABB37_01806</name>
</gene>
<dbReference type="InterPro" id="IPR035985">
    <property type="entry name" value="Ubiquitin-activating_enz"/>
</dbReference>
<dbReference type="GeneID" id="26902101"/>
<evidence type="ECO:0000313" key="3">
    <source>
        <dbReference type="Proteomes" id="UP000037923"/>
    </source>
</evidence>
<dbReference type="PANTHER" id="PTHR10953:SF162">
    <property type="entry name" value="SUMO-ACTIVATING ENZYME SUBUNIT 1"/>
    <property type="match status" value="1"/>
</dbReference>
<organism evidence="2 3">
    <name type="scientific">Leptomonas pyrrhocoris</name>
    <name type="common">Firebug parasite</name>
    <dbReference type="NCBI Taxonomy" id="157538"/>
    <lineage>
        <taxon>Eukaryota</taxon>
        <taxon>Discoba</taxon>
        <taxon>Euglenozoa</taxon>
        <taxon>Kinetoplastea</taxon>
        <taxon>Metakinetoplastina</taxon>
        <taxon>Trypanosomatida</taxon>
        <taxon>Trypanosomatidae</taxon>
        <taxon>Leishmaniinae</taxon>
        <taxon>Leptomonas</taxon>
    </lineage>
</organism>
<evidence type="ECO:0000313" key="2">
    <source>
        <dbReference type="EMBL" id="KPA85534.1"/>
    </source>
</evidence>
<dbReference type="GO" id="GO:0005737">
    <property type="term" value="C:cytoplasm"/>
    <property type="evidence" value="ECO:0007669"/>
    <property type="project" value="TreeGrafter"/>
</dbReference>
<comment type="caution">
    <text evidence="2">The sequence shown here is derived from an EMBL/GenBank/DDBJ whole genome shotgun (WGS) entry which is preliminary data.</text>
</comment>
<proteinExistence type="predicted"/>
<dbReference type="InterPro" id="IPR000594">
    <property type="entry name" value="ThiF_NAD_FAD-bd"/>
</dbReference>
<keyword evidence="3" id="KW-1185">Reference proteome</keyword>
<dbReference type="RefSeq" id="XP_015663973.1">
    <property type="nucleotide sequence ID" value="XM_015798453.1"/>
</dbReference>
<dbReference type="OrthoDB" id="412647at2759"/>
<reference evidence="2 3" key="1">
    <citation type="submission" date="2015-07" db="EMBL/GenBank/DDBJ databases">
        <title>High-quality genome of monoxenous trypanosomatid Leptomonas pyrrhocoris.</title>
        <authorList>
            <person name="Flegontov P."/>
            <person name="Butenko A."/>
            <person name="Firsov S."/>
            <person name="Vlcek C."/>
            <person name="Logacheva M.D."/>
            <person name="Field M."/>
            <person name="Filatov D."/>
            <person name="Flegontova O."/>
            <person name="Gerasimov E."/>
            <person name="Jackson A.P."/>
            <person name="Kelly S."/>
            <person name="Opperdoes F."/>
            <person name="O'Reilly A."/>
            <person name="Votypka J."/>
            <person name="Yurchenko V."/>
            <person name="Lukes J."/>
        </authorList>
    </citation>
    <scope>NUCLEOTIDE SEQUENCE [LARGE SCALE GENOMIC DNA]</scope>
    <source>
        <strain evidence="2">H10</strain>
    </source>
</reference>
<dbReference type="SUPFAM" id="SSF69572">
    <property type="entry name" value="Activating enzymes of the ubiquitin-like proteins"/>
    <property type="match status" value="1"/>
</dbReference>